<evidence type="ECO:0000256" key="7">
    <source>
        <dbReference type="ARBA" id="ARBA00023315"/>
    </source>
</evidence>
<dbReference type="CDD" id="cd00833">
    <property type="entry name" value="PKS"/>
    <property type="match status" value="1"/>
</dbReference>
<dbReference type="SUPFAM" id="SSF52151">
    <property type="entry name" value="FabD/lysophospholipase-like"/>
    <property type="match status" value="1"/>
</dbReference>
<dbReference type="InterPro" id="IPR020841">
    <property type="entry name" value="PKS_Beta-ketoAc_synthase_dom"/>
</dbReference>
<dbReference type="Pfam" id="PF23114">
    <property type="entry name" value="NAD-bd_HRPKS_sdrA"/>
    <property type="match status" value="1"/>
</dbReference>
<feature type="region of interest" description="C-terminal hotdog fold" evidence="8">
    <location>
        <begin position="1112"/>
        <end position="1265"/>
    </location>
</feature>
<dbReference type="Pfam" id="PF16197">
    <property type="entry name" value="KAsynt_C_assoc"/>
    <property type="match status" value="1"/>
</dbReference>
<dbReference type="SUPFAM" id="SSF53901">
    <property type="entry name" value="Thiolase-like"/>
    <property type="match status" value="1"/>
</dbReference>
<dbReference type="GO" id="GO:0004312">
    <property type="term" value="F:fatty acid synthase activity"/>
    <property type="evidence" value="ECO:0007669"/>
    <property type="project" value="TreeGrafter"/>
</dbReference>
<name>A0A8H6DH24_9HYPO</name>
<dbReference type="InterPro" id="IPR056501">
    <property type="entry name" value="NAD-bd_HRPKS_sdrA"/>
</dbReference>
<dbReference type="InterPro" id="IPR036291">
    <property type="entry name" value="NAD(P)-bd_dom_sf"/>
</dbReference>
<dbReference type="InterPro" id="IPR049552">
    <property type="entry name" value="PKS_DH_N"/>
</dbReference>
<gene>
    <name evidence="13" type="ORF">FMUND_5891</name>
</gene>
<dbReference type="GO" id="GO:0016491">
    <property type="term" value="F:oxidoreductase activity"/>
    <property type="evidence" value="ECO:0007669"/>
    <property type="project" value="UniProtKB-KW"/>
</dbReference>
<keyword evidence="1" id="KW-0596">Phosphopantetheine</keyword>
<protein>
    <submittedName>
        <fullName evidence="13">Polyketide synthase</fullName>
    </submittedName>
</protein>
<dbReference type="SMART" id="SM00829">
    <property type="entry name" value="PKS_ER"/>
    <property type="match status" value="1"/>
</dbReference>
<dbReference type="GO" id="GO:0031177">
    <property type="term" value="F:phosphopantetheine binding"/>
    <property type="evidence" value="ECO:0007669"/>
    <property type="project" value="InterPro"/>
</dbReference>
<keyword evidence="2" id="KW-0597">Phosphoprotein</keyword>
<dbReference type="Pfam" id="PF00550">
    <property type="entry name" value="PP-binding"/>
    <property type="match status" value="1"/>
</dbReference>
<feature type="domain" description="Carrier" evidence="10">
    <location>
        <begin position="2325"/>
        <end position="2403"/>
    </location>
</feature>
<feature type="region of interest" description="Disordered" evidence="9">
    <location>
        <begin position="1"/>
        <end position="26"/>
    </location>
</feature>
<keyword evidence="6" id="KW-0511">Multifunctional enzyme</keyword>
<feature type="region of interest" description="N-terminal hotdog fold" evidence="8">
    <location>
        <begin position="953"/>
        <end position="1097"/>
    </location>
</feature>
<keyword evidence="3" id="KW-0808">Transferase</keyword>
<dbReference type="Pfam" id="PF00109">
    <property type="entry name" value="ketoacyl-synt"/>
    <property type="match status" value="1"/>
</dbReference>
<dbReference type="Gene3D" id="3.10.129.110">
    <property type="entry name" value="Polyketide synthase dehydratase"/>
    <property type="match status" value="1"/>
</dbReference>
<dbReference type="CDD" id="cd05274">
    <property type="entry name" value="KR_FAS_SDR_x"/>
    <property type="match status" value="1"/>
</dbReference>
<dbReference type="FunFam" id="3.40.50.720:FF:000209">
    <property type="entry name" value="Polyketide synthase Pks12"/>
    <property type="match status" value="1"/>
</dbReference>
<evidence type="ECO:0000256" key="5">
    <source>
        <dbReference type="ARBA" id="ARBA00023002"/>
    </source>
</evidence>
<evidence type="ECO:0000256" key="1">
    <source>
        <dbReference type="ARBA" id="ARBA00022450"/>
    </source>
</evidence>
<evidence type="ECO:0000259" key="10">
    <source>
        <dbReference type="PROSITE" id="PS50075"/>
    </source>
</evidence>
<dbReference type="Pfam" id="PF02801">
    <property type="entry name" value="Ketoacyl-synt_C"/>
    <property type="match status" value="1"/>
</dbReference>
<feature type="active site" description="Proton acceptor; for dehydratase activity" evidence="8">
    <location>
        <position position="985"/>
    </location>
</feature>
<dbReference type="GO" id="GO:0032259">
    <property type="term" value="P:methylation"/>
    <property type="evidence" value="ECO:0007669"/>
    <property type="project" value="UniProtKB-KW"/>
</dbReference>
<dbReference type="InterPro" id="IPR042104">
    <property type="entry name" value="PKS_dehydratase_sf"/>
</dbReference>
<dbReference type="InterPro" id="IPR014031">
    <property type="entry name" value="Ketoacyl_synth_C"/>
</dbReference>
<dbReference type="GO" id="GO:0004315">
    <property type="term" value="F:3-oxoacyl-[acyl-carrier-protein] synthase activity"/>
    <property type="evidence" value="ECO:0007669"/>
    <property type="project" value="InterPro"/>
</dbReference>
<dbReference type="Pfam" id="PF14765">
    <property type="entry name" value="PS-DH"/>
    <property type="match status" value="1"/>
</dbReference>
<comment type="caution">
    <text evidence="13">The sequence shown here is derived from an EMBL/GenBank/DDBJ whole genome shotgun (WGS) entry which is preliminary data.</text>
</comment>
<dbReference type="InterPro" id="IPR013968">
    <property type="entry name" value="PKS_KR"/>
</dbReference>
<accession>A0A8H6DH24</accession>
<evidence type="ECO:0000313" key="13">
    <source>
        <dbReference type="EMBL" id="KAF5717236.1"/>
    </source>
</evidence>
<dbReference type="Pfam" id="PF13602">
    <property type="entry name" value="ADH_zinc_N_2"/>
    <property type="match status" value="1"/>
</dbReference>
<feature type="domain" description="PKS/mFAS DH" evidence="12">
    <location>
        <begin position="953"/>
        <end position="1265"/>
    </location>
</feature>
<dbReference type="Gene3D" id="3.90.180.10">
    <property type="entry name" value="Medium-chain alcohol dehydrogenases, catalytic domain"/>
    <property type="match status" value="1"/>
</dbReference>
<dbReference type="Pfam" id="PF00698">
    <property type="entry name" value="Acyl_transf_1"/>
    <property type="match status" value="1"/>
</dbReference>
<dbReference type="EMBL" id="JAAOAN010000190">
    <property type="protein sequence ID" value="KAF5717236.1"/>
    <property type="molecule type" value="Genomic_DNA"/>
</dbReference>
<dbReference type="Gene3D" id="3.40.47.10">
    <property type="match status" value="1"/>
</dbReference>
<dbReference type="PROSITE" id="PS52004">
    <property type="entry name" value="KS3_2"/>
    <property type="match status" value="1"/>
</dbReference>
<dbReference type="SMART" id="SM00823">
    <property type="entry name" value="PKS_PP"/>
    <property type="match status" value="1"/>
</dbReference>
<dbReference type="PROSITE" id="PS52019">
    <property type="entry name" value="PKS_MFAS_DH"/>
    <property type="match status" value="1"/>
</dbReference>
<dbReference type="InterPro" id="IPR050091">
    <property type="entry name" value="PKS_NRPS_Biosynth_Enz"/>
</dbReference>
<feature type="active site" description="Proton donor; for dehydratase activity" evidence="8">
    <location>
        <position position="1178"/>
    </location>
</feature>
<dbReference type="InterPro" id="IPR014030">
    <property type="entry name" value="Ketoacyl_synth_N"/>
</dbReference>
<dbReference type="OrthoDB" id="329835at2759"/>
<dbReference type="InterPro" id="IPR020807">
    <property type="entry name" value="PKS_DH"/>
</dbReference>
<organism evidence="13 14">
    <name type="scientific">Fusarium mundagurra</name>
    <dbReference type="NCBI Taxonomy" id="1567541"/>
    <lineage>
        <taxon>Eukaryota</taxon>
        <taxon>Fungi</taxon>
        <taxon>Dikarya</taxon>
        <taxon>Ascomycota</taxon>
        <taxon>Pezizomycotina</taxon>
        <taxon>Sordariomycetes</taxon>
        <taxon>Hypocreomycetidae</taxon>
        <taxon>Hypocreales</taxon>
        <taxon>Nectriaceae</taxon>
        <taxon>Fusarium</taxon>
        <taxon>Fusarium fujikuroi species complex</taxon>
    </lineage>
</organism>
<dbReference type="InterPro" id="IPR016035">
    <property type="entry name" value="Acyl_Trfase/lysoPLipase"/>
</dbReference>
<dbReference type="SMART" id="SM00826">
    <property type="entry name" value="PKS_DH"/>
    <property type="match status" value="1"/>
</dbReference>
<dbReference type="InterPro" id="IPR049900">
    <property type="entry name" value="PKS_mFAS_DH"/>
</dbReference>
<evidence type="ECO:0000313" key="14">
    <source>
        <dbReference type="Proteomes" id="UP000544331"/>
    </source>
</evidence>
<dbReference type="InterPro" id="IPR009081">
    <property type="entry name" value="PP-bd_ACP"/>
</dbReference>
<dbReference type="Pfam" id="PF08659">
    <property type="entry name" value="KR"/>
    <property type="match status" value="1"/>
</dbReference>
<dbReference type="InterPro" id="IPR014043">
    <property type="entry name" value="Acyl_transferase_dom"/>
</dbReference>
<dbReference type="InterPro" id="IPR032821">
    <property type="entry name" value="PKS_assoc"/>
</dbReference>
<dbReference type="SMART" id="SM00822">
    <property type="entry name" value="PKS_KR"/>
    <property type="match status" value="1"/>
</dbReference>
<keyword evidence="5" id="KW-0560">Oxidoreductase</keyword>
<dbReference type="GO" id="GO:0006633">
    <property type="term" value="P:fatty acid biosynthetic process"/>
    <property type="evidence" value="ECO:0007669"/>
    <property type="project" value="InterPro"/>
</dbReference>
<dbReference type="Gene3D" id="3.40.366.10">
    <property type="entry name" value="Malonyl-Coenzyme A Acyl Carrier Protein, domain 2"/>
    <property type="match status" value="1"/>
</dbReference>
<evidence type="ECO:0000259" key="11">
    <source>
        <dbReference type="PROSITE" id="PS52004"/>
    </source>
</evidence>
<keyword evidence="4" id="KW-0521">NADP</keyword>
<evidence type="ECO:0000256" key="4">
    <source>
        <dbReference type="ARBA" id="ARBA00022857"/>
    </source>
</evidence>
<dbReference type="PROSITE" id="PS00606">
    <property type="entry name" value="KS3_1"/>
    <property type="match status" value="1"/>
</dbReference>
<evidence type="ECO:0000256" key="6">
    <source>
        <dbReference type="ARBA" id="ARBA00023268"/>
    </source>
</evidence>
<dbReference type="Gene3D" id="3.40.50.720">
    <property type="entry name" value="NAD(P)-binding Rossmann-like Domain"/>
    <property type="match status" value="2"/>
</dbReference>
<dbReference type="SMART" id="SM00825">
    <property type="entry name" value="PKS_KS"/>
    <property type="match status" value="1"/>
</dbReference>
<dbReference type="SUPFAM" id="SSF47336">
    <property type="entry name" value="ACP-like"/>
    <property type="match status" value="1"/>
</dbReference>
<dbReference type="Pfam" id="PF21089">
    <property type="entry name" value="PKS_DH_N"/>
    <property type="match status" value="1"/>
</dbReference>
<dbReference type="InterPro" id="IPR020806">
    <property type="entry name" value="PKS_PP-bd"/>
</dbReference>
<evidence type="ECO:0000256" key="3">
    <source>
        <dbReference type="ARBA" id="ARBA00022679"/>
    </source>
</evidence>
<dbReference type="InterPro" id="IPR011032">
    <property type="entry name" value="GroES-like_sf"/>
</dbReference>
<reference evidence="13 14" key="1">
    <citation type="submission" date="2020-05" db="EMBL/GenBank/DDBJ databases">
        <title>Identification and distribution of gene clusters putatively required for synthesis of sphingolipid metabolism inhibitors in phylogenetically diverse species of the filamentous fungus Fusarium.</title>
        <authorList>
            <person name="Kim H.-S."/>
            <person name="Busman M."/>
            <person name="Brown D.W."/>
            <person name="Divon H."/>
            <person name="Uhlig S."/>
            <person name="Proctor R.H."/>
        </authorList>
    </citation>
    <scope>NUCLEOTIDE SEQUENCE [LARGE SCALE GENOMIC DNA]</scope>
    <source>
        <strain evidence="13 14">NRRL 66235</strain>
    </source>
</reference>
<dbReference type="CDD" id="cd05195">
    <property type="entry name" value="enoyl_red"/>
    <property type="match status" value="1"/>
</dbReference>
<dbReference type="InterPro" id="IPR020843">
    <property type="entry name" value="ER"/>
</dbReference>
<dbReference type="InterPro" id="IPR036736">
    <property type="entry name" value="ACP-like_sf"/>
</dbReference>
<feature type="domain" description="Ketosynthase family 3 (KS3)" evidence="11">
    <location>
        <begin position="38"/>
        <end position="460"/>
    </location>
</feature>
<evidence type="ECO:0000256" key="2">
    <source>
        <dbReference type="ARBA" id="ARBA00022553"/>
    </source>
</evidence>
<dbReference type="InterPro" id="IPR057326">
    <property type="entry name" value="KR_dom"/>
</dbReference>
<dbReference type="Proteomes" id="UP000544331">
    <property type="component" value="Unassembled WGS sequence"/>
</dbReference>
<dbReference type="SMART" id="SM00827">
    <property type="entry name" value="PKS_AT"/>
    <property type="match status" value="1"/>
</dbReference>
<dbReference type="SUPFAM" id="SSF55048">
    <property type="entry name" value="Probable ACP-binding domain of malonyl-CoA ACP transacylase"/>
    <property type="match status" value="1"/>
</dbReference>
<dbReference type="GO" id="GO:0008168">
    <property type="term" value="F:methyltransferase activity"/>
    <property type="evidence" value="ECO:0007669"/>
    <property type="project" value="UniProtKB-KW"/>
</dbReference>
<dbReference type="GO" id="GO:0044550">
    <property type="term" value="P:secondary metabolite biosynthetic process"/>
    <property type="evidence" value="ECO:0007669"/>
    <property type="project" value="TreeGrafter"/>
</dbReference>
<evidence type="ECO:0000259" key="12">
    <source>
        <dbReference type="PROSITE" id="PS52019"/>
    </source>
</evidence>
<dbReference type="GO" id="GO:1901336">
    <property type="term" value="P:lactone biosynthetic process"/>
    <property type="evidence" value="ECO:0007669"/>
    <property type="project" value="UniProtKB-ARBA"/>
</dbReference>
<keyword evidence="14" id="KW-1185">Reference proteome</keyword>
<dbReference type="InterPro" id="IPR001227">
    <property type="entry name" value="Ac_transferase_dom_sf"/>
</dbReference>
<dbReference type="InterPro" id="IPR018201">
    <property type="entry name" value="Ketoacyl_synth_AS"/>
</dbReference>
<keyword evidence="7" id="KW-0012">Acyltransferase</keyword>
<dbReference type="PROSITE" id="PS50075">
    <property type="entry name" value="CARRIER"/>
    <property type="match status" value="1"/>
</dbReference>
<dbReference type="PANTHER" id="PTHR43775">
    <property type="entry name" value="FATTY ACID SYNTHASE"/>
    <property type="match status" value="1"/>
</dbReference>
<dbReference type="InterPro" id="IPR016036">
    <property type="entry name" value="Malonyl_transacylase_ACP-bd"/>
</dbReference>
<proteinExistence type="predicted"/>
<dbReference type="SUPFAM" id="SSF51735">
    <property type="entry name" value="NAD(P)-binding Rossmann-fold domains"/>
    <property type="match status" value="2"/>
</dbReference>
<dbReference type="SUPFAM" id="SSF50129">
    <property type="entry name" value="GroES-like"/>
    <property type="match status" value="1"/>
</dbReference>
<dbReference type="PANTHER" id="PTHR43775:SF50">
    <property type="entry name" value="HIGHLY REDUCING POLYKETIDE SYNTHASE SRDA"/>
    <property type="match status" value="1"/>
</dbReference>
<sequence>MTKSETITVASASPTGANGPGSKNQQNMISANAVSLDDDPVCIVGMACRLPGGIRSPDDLWDFMIQKKSAYGPVPADRYNIDGFYHPQSNRSGATNVPGGYFINEDVRQFDNAFFDINNLEATYMDPQQRKILEVVYECLVSSGTSMEGVAGSNTGVYVANFTVDYQPLQLRDPDYLHRYVTTGSGATIMSNRISHVFNLHGPSLSIDTACSSSIYAFHQAIKAIKAGDCDSAIVASANLILTPEPHIAAAKSGVLSSTGMCLTFDESANGYGRAEGVNSIYIKRLSAAIKDGNPIRAVIRGSALNANGRTPGISLPDSDFQELAMRKAYSDANLDVSGTDYVECHGTGTAVGDPIEVEAIGRVFDRGSSRQLLLGSVKTNVGHSEAASGLTSVLKVVTSFEKGQIPPTRGIVNLNPKLVLAECNLMIAQDTHNWPRALRRASINSFGYGGANAHIILESGESYFANQHSMSLSINNTAKARQQRAVVLPLSASSPFSLKALVDDISSRLPRLGHANEIDSLAYTLTHGRDHLSHRTFILADLDKSGKVLRTFRTTTGDDDFPIMKPLPLGFVFTGQGAQYPGMAKELLTSSEHFCSTIRRLDSVLQDLSPEHAPNWTLEETILDSSTSLINEVERSQPVCTAVQIALVELLRSWGIQCNAVVGHSSGEIAAAYCAGLLSVSQAISVAYFRGYAARRMTARGTMMAVGLSDAAATLLIQSKGLSDQIRVACVNAPESVTLSGSDEGIQVLKQALESDNRFCRLLQTGGRAYHSSMMEEVGGLYEELLTPLFIGKDARNGTACRRSGEVTMYSSVGYNHETLTNLDESTDMPAYWRRNLEQPVQFNSALLNLISGQGNPHLIEIGPHSALEGPIKQIRKHLRLTEAALPYSPALVRKKDADRCVKTLAGKLFSHGHSVNWDAVNNLPNKGLRILHGWLLTLGTTRGIKVKFLRHELLGTRALTGNDIDYTWRNLLRLGEIPWLKDHCLEDQIVFPATGYMAMAIEALSQILDAKNKPAEEVAFQFRNINISAALQIPSQERDVYSRDTDLELHTTMSGSKISNTSSSADWHEFSISSWQAGRTMLHCMGSIRLTKPLRARDKHSVMLSEIDGFDKWTMNKWYAKWHDEGLCFGPHFRSLHSLQTDGGRSRREAIGITKLDPPLDGHGGTPYTLHPITMDAAIQTAALSTAAGHVDSLRAWLPVFISQCRIQPPSSGVDVDVEIQAFSEETGLSSRSITATVRDSTGSPVMDYTGLRVALYTGKNAATVDQFTVSQGGSNPPADLYTQRNPTLRVTWKPDIQRLDPNGEDNLKEYIAAFVESQSEDVRDDESLSVMSALLDLAGHKNPRMRVLELGGDPLGYKARHWQSALSKDTAFSRCRSWHVGTLTVDGGISLEPEDEEGPFDVLLLPRHDTSRQFWDKVPKRLDDLLSDQGIIITRTTSVSAAEFKAAGFDVLDTGNQISLGVRPLQMPGTAARNVFIVRAENASAKVIEVGDAISAMLSDQVGISHVTSIELHEVDTTEITDVNICISLLEMENEFLATMNSEDMERLRSITSTTTNLLWITAANMLGSTPNPNLTLSNGLSRALMLEQPALRFCILDVGLLVDLDTDLICSSVIKALGRVHDRDDCEFIQKDGLLHISRYCPDIQLNSLFRRRLGLHTGRDLEPLASSHPARLSIDRIGAMDSLFFQTWSEPTTHAALDLGLVDVDVRATRNMTTAFDFSGLVTAVGPDVSHVTVGDRVVVSAPHHFGTAVRVPAGCVHKMTPDEEFTVMPSMLVIYPTALYALNERAHLRSGESILIHAGSGGLGIAAIVIARRIGATVYTTVGSDVKREYLINELSVPPLHIFNSRDSTFVQGIMKATDGRGVDVILNSLVGDLMHDSWRCLADFGRFVEVGKRELVDAGKLDMSVFLRNATFTAFDLSELFYSQDQFHRSIWDRLISETLQLYRDGEIQPPPVKVFDVSQIAQAYRSFLSKDRVGKIVVSLEDQQARVLVAPPLYLSVFDPDKVYLLVGCLGGLGRSLSRWMMTRGARRFVFLGRSGADRPSARQLISRLEQAGATVGVVRGDVGNMSDVTKAVETCIGVGRRIGGVVQAAMGLSESLFASMSNEAWHTGIDPKWQGTWNLHNALQVHVDKDKNNEPDFFLLTSSVSGTVGTATESNYCSANGFLDAFARWRRSRGQACVSVGLGMISEVGYLHENPEIESLLLRKGIQPLNEDAFLQIVDLALTSEQGGRIGDSHLLTGLESAAIRELSAQGFDVTSHGVLNEARSSILLASVLAEKEAQDVAPRDGHIAVGAAAEWFRNIPSALSAAFAPVADSATLRIAIMQLIKTRFSNLILVPTDQISEDKPLPNFGVDSMIASEFRSWFWAVLRIDIPFLDIMSTKTTLSTLAELVEGKL</sequence>
<evidence type="ECO:0000256" key="8">
    <source>
        <dbReference type="PROSITE-ProRule" id="PRU01363"/>
    </source>
</evidence>
<dbReference type="InterPro" id="IPR016039">
    <property type="entry name" value="Thiolase-like"/>
</dbReference>
<dbReference type="InterPro" id="IPR049551">
    <property type="entry name" value="PKS_DH_C"/>
</dbReference>
<evidence type="ECO:0000256" key="9">
    <source>
        <dbReference type="SAM" id="MobiDB-lite"/>
    </source>
</evidence>